<organism evidence="1 2">
    <name type="scientific">Artomyces pyxidatus</name>
    <dbReference type="NCBI Taxonomy" id="48021"/>
    <lineage>
        <taxon>Eukaryota</taxon>
        <taxon>Fungi</taxon>
        <taxon>Dikarya</taxon>
        <taxon>Basidiomycota</taxon>
        <taxon>Agaricomycotina</taxon>
        <taxon>Agaricomycetes</taxon>
        <taxon>Russulales</taxon>
        <taxon>Auriscalpiaceae</taxon>
        <taxon>Artomyces</taxon>
    </lineage>
</organism>
<keyword evidence="2" id="KW-1185">Reference proteome</keyword>
<protein>
    <submittedName>
        <fullName evidence="1">Uncharacterized protein</fullName>
    </submittedName>
</protein>
<comment type="caution">
    <text evidence="1">The sequence shown here is derived from an EMBL/GenBank/DDBJ whole genome shotgun (WGS) entry which is preliminary data.</text>
</comment>
<sequence length="74" mass="8262">MVWGMFLSPLSLSLAASKGDVVDRWRQVLSQFYLAVTARRRHRAKQRANNAPVASATANTFFLPTPTLAPFQDI</sequence>
<accession>A0ACB8TEM8</accession>
<name>A0ACB8TEM8_9AGAM</name>
<reference evidence="1" key="2">
    <citation type="journal article" date="2022" name="New Phytol.">
        <title>Evolutionary transition to the ectomycorrhizal habit in the genomes of a hyperdiverse lineage of mushroom-forming fungi.</title>
        <authorList>
            <person name="Looney B."/>
            <person name="Miyauchi S."/>
            <person name="Morin E."/>
            <person name="Drula E."/>
            <person name="Courty P.E."/>
            <person name="Kohler A."/>
            <person name="Kuo A."/>
            <person name="LaButti K."/>
            <person name="Pangilinan J."/>
            <person name="Lipzen A."/>
            <person name="Riley R."/>
            <person name="Andreopoulos W."/>
            <person name="He G."/>
            <person name="Johnson J."/>
            <person name="Nolan M."/>
            <person name="Tritt A."/>
            <person name="Barry K.W."/>
            <person name="Grigoriev I.V."/>
            <person name="Nagy L.G."/>
            <person name="Hibbett D."/>
            <person name="Henrissat B."/>
            <person name="Matheny P.B."/>
            <person name="Labbe J."/>
            <person name="Martin F.M."/>
        </authorList>
    </citation>
    <scope>NUCLEOTIDE SEQUENCE</scope>
    <source>
        <strain evidence="1">HHB10654</strain>
    </source>
</reference>
<evidence type="ECO:0000313" key="1">
    <source>
        <dbReference type="EMBL" id="KAI0066864.1"/>
    </source>
</evidence>
<proteinExistence type="predicted"/>
<reference evidence="1" key="1">
    <citation type="submission" date="2021-03" db="EMBL/GenBank/DDBJ databases">
        <authorList>
            <consortium name="DOE Joint Genome Institute"/>
            <person name="Ahrendt S."/>
            <person name="Looney B.P."/>
            <person name="Miyauchi S."/>
            <person name="Morin E."/>
            <person name="Drula E."/>
            <person name="Courty P.E."/>
            <person name="Chicoki N."/>
            <person name="Fauchery L."/>
            <person name="Kohler A."/>
            <person name="Kuo A."/>
            <person name="Labutti K."/>
            <person name="Pangilinan J."/>
            <person name="Lipzen A."/>
            <person name="Riley R."/>
            <person name="Andreopoulos W."/>
            <person name="He G."/>
            <person name="Johnson J."/>
            <person name="Barry K.W."/>
            <person name="Grigoriev I.V."/>
            <person name="Nagy L."/>
            <person name="Hibbett D."/>
            <person name="Henrissat B."/>
            <person name="Matheny P.B."/>
            <person name="Labbe J."/>
            <person name="Martin F."/>
        </authorList>
    </citation>
    <scope>NUCLEOTIDE SEQUENCE</scope>
    <source>
        <strain evidence="1">HHB10654</strain>
    </source>
</reference>
<dbReference type="Proteomes" id="UP000814140">
    <property type="component" value="Unassembled WGS sequence"/>
</dbReference>
<evidence type="ECO:0000313" key="2">
    <source>
        <dbReference type="Proteomes" id="UP000814140"/>
    </source>
</evidence>
<gene>
    <name evidence="1" type="ORF">BV25DRAFT_1819978</name>
</gene>
<dbReference type="EMBL" id="MU277191">
    <property type="protein sequence ID" value="KAI0066864.1"/>
    <property type="molecule type" value="Genomic_DNA"/>
</dbReference>